<dbReference type="EMBL" id="NAJP01000091">
    <property type="protein sequence ID" value="TKA32325.1"/>
    <property type="molecule type" value="Genomic_DNA"/>
</dbReference>
<feature type="compositionally biased region" description="Low complexity" evidence="1">
    <location>
        <begin position="197"/>
        <end position="206"/>
    </location>
</feature>
<dbReference type="Pfam" id="PF04004">
    <property type="entry name" value="Leo1"/>
    <property type="match status" value="1"/>
</dbReference>
<dbReference type="InterPro" id="IPR007149">
    <property type="entry name" value="Leo1"/>
</dbReference>
<feature type="compositionally biased region" description="Basic and acidic residues" evidence="1">
    <location>
        <begin position="570"/>
        <end position="583"/>
    </location>
</feature>
<feature type="compositionally biased region" description="Basic and acidic residues" evidence="1">
    <location>
        <begin position="187"/>
        <end position="196"/>
    </location>
</feature>
<dbReference type="GO" id="GO:1990269">
    <property type="term" value="F:RNA polymerase II C-terminal domain phosphoserine binding"/>
    <property type="evidence" value="ECO:0007669"/>
    <property type="project" value="TreeGrafter"/>
</dbReference>
<dbReference type="PANTHER" id="PTHR23146">
    <property type="entry name" value="LEO1 PROTEIN"/>
    <property type="match status" value="1"/>
</dbReference>
<organism evidence="2 3">
    <name type="scientific">Friedmanniomyces endolithicus</name>
    <dbReference type="NCBI Taxonomy" id="329885"/>
    <lineage>
        <taxon>Eukaryota</taxon>
        <taxon>Fungi</taxon>
        <taxon>Dikarya</taxon>
        <taxon>Ascomycota</taxon>
        <taxon>Pezizomycotina</taxon>
        <taxon>Dothideomycetes</taxon>
        <taxon>Dothideomycetidae</taxon>
        <taxon>Mycosphaerellales</taxon>
        <taxon>Teratosphaeriaceae</taxon>
        <taxon>Friedmanniomyces</taxon>
    </lineage>
</organism>
<evidence type="ECO:0000256" key="1">
    <source>
        <dbReference type="SAM" id="MobiDB-lite"/>
    </source>
</evidence>
<feature type="compositionally biased region" description="Acidic residues" evidence="1">
    <location>
        <begin position="153"/>
        <end position="168"/>
    </location>
</feature>
<evidence type="ECO:0008006" key="4">
    <source>
        <dbReference type="Google" id="ProtNLM"/>
    </source>
</evidence>
<comment type="caution">
    <text evidence="2">The sequence shown here is derived from an EMBL/GenBank/DDBJ whole genome shotgun (WGS) entry which is preliminary data.</text>
</comment>
<gene>
    <name evidence="2" type="ORF">B0A54_14476</name>
</gene>
<feature type="compositionally biased region" description="Acidic residues" evidence="1">
    <location>
        <begin position="125"/>
        <end position="137"/>
    </location>
</feature>
<dbReference type="OrthoDB" id="20844at2759"/>
<proteinExistence type="predicted"/>
<evidence type="ECO:0000313" key="3">
    <source>
        <dbReference type="Proteomes" id="UP000310066"/>
    </source>
</evidence>
<feature type="region of interest" description="Disordered" evidence="1">
    <location>
        <begin position="416"/>
        <end position="619"/>
    </location>
</feature>
<name>A0A4U0UDB2_9PEZI</name>
<protein>
    <recommendedName>
        <fullName evidence="4">Leo1-like protein</fullName>
    </recommendedName>
</protein>
<feature type="compositionally biased region" description="Basic and acidic residues" evidence="1">
    <location>
        <begin position="437"/>
        <end position="469"/>
    </location>
</feature>
<dbReference type="GO" id="GO:0016593">
    <property type="term" value="C:Cdc73/Paf1 complex"/>
    <property type="evidence" value="ECO:0007669"/>
    <property type="project" value="InterPro"/>
</dbReference>
<dbReference type="GO" id="GO:0006368">
    <property type="term" value="P:transcription elongation by RNA polymerase II"/>
    <property type="evidence" value="ECO:0007669"/>
    <property type="project" value="InterPro"/>
</dbReference>
<dbReference type="Proteomes" id="UP000310066">
    <property type="component" value="Unassembled WGS sequence"/>
</dbReference>
<sequence>MQSRSTGSGCIQLPVPVQPLNASASIWDKLLFNSITLRHDDQAHDSGNPAPLGLSTLEDLIYSIAAQLSSSAGWYRFKSVAPADMASAAAVGVNAALSPPRNNIGDYDGIPGEITSAVGRKDDGIEAGEFVEEDGDDDVRGTGRRKGPVQDDAGVEDEDLFGDEDGEPADPPAKRQLDDDELDSGDDMDRTDRAAEEPQTQPQEQEYETLQQLSMDIEVARQPIPEPSDGEMYLLKMPDFMAIEPQAWSPNSFQPPATDHHSYKAASASFSAYNTALSTMRWRHSPSNPAKLQSNARVLRWSDGSLSLQLASEPTVQYEIDGNSLAPPQRNALKPTPVSVQAASSKGGRQGDGTIVGEKYDQSKDAFTYLAAPSEATSTLRVLHKITAGLSVRQPESGQDDAIERLQAALASAANATKVNGMGSGPAELELIDEDPEEKRREAEKAMKEKAKADKRREAAIQRETDRSNRTLGRSGLSSSRYGAGGLSAGLLEDEDGPGTTRPRKTGASARKSRQRRNSIYSDDEDFGRKHFTSKEDEYDEEDDFVAPSDEEEVVDDEEDPDEGIVDAPSQRERTPKRDREEAPPGGGDDEDAEGEVDEEVQLPKSKRRRVVDEDEDEE</sequence>
<feature type="region of interest" description="Disordered" evidence="1">
    <location>
        <begin position="115"/>
        <end position="206"/>
    </location>
</feature>
<dbReference type="PANTHER" id="PTHR23146:SF0">
    <property type="entry name" value="RNA POLYMERASE-ASSOCIATED PROTEIN LEO1"/>
    <property type="match status" value="1"/>
</dbReference>
<feature type="compositionally biased region" description="Acidic residues" evidence="1">
    <location>
        <begin position="537"/>
        <end position="565"/>
    </location>
</feature>
<dbReference type="STRING" id="329885.A0A4U0UDB2"/>
<feature type="compositionally biased region" description="Acidic residues" evidence="1">
    <location>
        <begin position="588"/>
        <end position="601"/>
    </location>
</feature>
<dbReference type="AlphaFoldDB" id="A0A4U0UDB2"/>
<reference evidence="2 3" key="1">
    <citation type="submission" date="2017-03" db="EMBL/GenBank/DDBJ databases">
        <title>Genomes of endolithic fungi from Antarctica.</title>
        <authorList>
            <person name="Coleine C."/>
            <person name="Masonjones S."/>
            <person name="Stajich J.E."/>
        </authorList>
    </citation>
    <scope>NUCLEOTIDE SEQUENCE [LARGE SCALE GENOMIC DNA]</scope>
    <source>
        <strain evidence="2 3">CCFEE 5311</strain>
    </source>
</reference>
<evidence type="ECO:0000313" key="2">
    <source>
        <dbReference type="EMBL" id="TKA32325.1"/>
    </source>
</evidence>
<feature type="compositionally biased region" description="Basic and acidic residues" evidence="1">
    <location>
        <begin position="527"/>
        <end position="536"/>
    </location>
</feature>
<dbReference type="GO" id="GO:0032968">
    <property type="term" value="P:positive regulation of transcription elongation by RNA polymerase II"/>
    <property type="evidence" value="ECO:0007669"/>
    <property type="project" value="TreeGrafter"/>
</dbReference>
<feature type="compositionally biased region" description="Low complexity" evidence="1">
    <location>
        <begin position="472"/>
        <end position="482"/>
    </location>
</feature>
<accession>A0A4U0UDB2</accession>